<dbReference type="EMBL" id="GL891303">
    <property type="protein sequence ID" value="EGO59921.1"/>
    <property type="molecule type" value="Genomic_DNA"/>
</dbReference>
<proteinExistence type="predicted"/>
<dbReference type="HOGENOM" id="CLU_3147240_0_0_1"/>
<feature type="non-terminal residue" evidence="3">
    <location>
        <position position="1"/>
    </location>
</feature>
<keyword evidence="4" id="KW-1185">Reference proteome</keyword>
<gene>
    <name evidence="3" type="ORF">NEUTE1DRAFT_38528</name>
</gene>
<evidence type="ECO:0000256" key="1">
    <source>
        <dbReference type="ARBA" id="ARBA00004173"/>
    </source>
</evidence>
<keyword evidence="2" id="KW-0496">Mitochondrion</keyword>
<organism evidence="3 4">
    <name type="scientific">Neurospora tetrasperma (strain FGSC 2508 / ATCC MYA-4615 / P0657)</name>
    <dbReference type="NCBI Taxonomy" id="510951"/>
    <lineage>
        <taxon>Eukaryota</taxon>
        <taxon>Fungi</taxon>
        <taxon>Dikarya</taxon>
        <taxon>Ascomycota</taxon>
        <taxon>Pezizomycotina</taxon>
        <taxon>Sordariomycetes</taxon>
        <taxon>Sordariomycetidae</taxon>
        <taxon>Sordariales</taxon>
        <taxon>Sordariaceae</taxon>
        <taxon>Neurospora</taxon>
    </lineage>
</organism>
<dbReference type="VEuPathDB" id="FungiDB:NEUTE1DRAFT_38528"/>
<name>F8MJ77_NEUT8</name>
<evidence type="ECO:0000256" key="2">
    <source>
        <dbReference type="ARBA" id="ARBA00023128"/>
    </source>
</evidence>
<comment type="subcellular location">
    <subcellularLocation>
        <location evidence="1">Mitochondrion</location>
    </subcellularLocation>
</comment>
<sequence>YCIYFNLFITYIYIRIKEGDEWKIVFYIFYKYYKYFVIPFGLINIPTIF</sequence>
<dbReference type="GeneID" id="20827650"/>
<dbReference type="KEGG" id="nte:NEUTE1DRAFT38528"/>
<dbReference type="AlphaFoldDB" id="F8MJ77"/>
<dbReference type="Proteomes" id="UP000008065">
    <property type="component" value="Unassembled WGS sequence"/>
</dbReference>
<accession>F8MJ77</accession>
<evidence type="ECO:0000313" key="3">
    <source>
        <dbReference type="EMBL" id="EGO59921.1"/>
    </source>
</evidence>
<evidence type="ECO:0000313" key="4">
    <source>
        <dbReference type="Proteomes" id="UP000008065"/>
    </source>
</evidence>
<protein>
    <submittedName>
        <fullName evidence="3">Uncharacterized protein</fullName>
    </submittedName>
</protein>
<dbReference type="InterPro" id="IPR043502">
    <property type="entry name" value="DNA/RNA_pol_sf"/>
</dbReference>
<reference evidence="4" key="1">
    <citation type="journal article" date="2011" name="Genetics">
        <title>Massive changes in genome architecture accompany the transition to self-fertility in the filamentous fungus Neurospora tetrasperma.</title>
        <authorList>
            <person name="Ellison C.E."/>
            <person name="Stajich J.E."/>
            <person name="Jacobson D.J."/>
            <person name="Natvig D.O."/>
            <person name="Lapidus A."/>
            <person name="Foster B."/>
            <person name="Aerts A."/>
            <person name="Riley R."/>
            <person name="Lindquist E.A."/>
            <person name="Grigoriev I.V."/>
            <person name="Taylor J.W."/>
        </authorList>
    </citation>
    <scope>NUCLEOTIDE SEQUENCE [LARGE SCALE GENOMIC DNA]</scope>
    <source>
        <strain evidence="4">FGSC 2508 / P0657</strain>
    </source>
</reference>
<dbReference type="SUPFAM" id="SSF56672">
    <property type="entry name" value="DNA/RNA polymerases"/>
    <property type="match status" value="1"/>
</dbReference>
<dbReference type="GO" id="GO:0005739">
    <property type="term" value="C:mitochondrion"/>
    <property type="evidence" value="ECO:0007669"/>
    <property type="project" value="UniProtKB-SubCell"/>
</dbReference>
<dbReference type="RefSeq" id="XP_009848755.1">
    <property type="nucleotide sequence ID" value="XM_009850453.1"/>
</dbReference>